<evidence type="ECO:0000256" key="4">
    <source>
        <dbReference type="ARBA" id="ARBA00022692"/>
    </source>
</evidence>
<keyword evidence="6" id="KW-0915">Sodium</keyword>
<dbReference type="AlphaFoldDB" id="A0AA85IPE4"/>
<accession>A0AA85IPE4</accession>
<dbReference type="PANTHER" id="PTHR11690">
    <property type="entry name" value="AMILORIDE-SENSITIVE SODIUM CHANNEL-RELATED"/>
    <property type="match status" value="1"/>
</dbReference>
<dbReference type="PRINTS" id="PR01078">
    <property type="entry name" value="AMINACHANNEL"/>
</dbReference>
<dbReference type="Pfam" id="PF00858">
    <property type="entry name" value="ASC"/>
    <property type="match status" value="1"/>
</dbReference>
<keyword evidence="4 11" id="KW-0812">Transmembrane</keyword>
<evidence type="ECO:0008006" key="15">
    <source>
        <dbReference type="Google" id="ProtNLM"/>
    </source>
</evidence>
<evidence type="ECO:0000313" key="14">
    <source>
        <dbReference type="WBParaSite" id="TREG1_102200.1"/>
    </source>
</evidence>
<evidence type="ECO:0000256" key="1">
    <source>
        <dbReference type="ARBA" id="ARBA00004141"/>
    </source>
</evidence>
<dbReference type="InterPro" id="IPR001873">
    <property type="entry name" value="ENaC"/>
</dbReference>
<evidence type="ECO:0000256" key="8">
    <source>
        <dbReference type="ARBA" id="ARBA00023136"/>
    </source>
</evidence>
<sequence length="666" mass="75681">MTKRSKKPISEEESQLRKGLKKELLYFCQTTTIRGVTRVVNARNQTLQSLWIGSVILFFGGLFVCMFILTRQYLEYNVIHPPQVLRDTLSPFPSLTLCNLRPLSSEAKSILEKYKLKSPRQFATDVNNFAAKAYYYNNEEHSYQQVTSAISMGGYLESLPKSVVPKLGHNLSDTVIHCMVIHTEGSKRVMNGCTQVGKWRPFVHAQYLNCYTYDVNERYRDHVRTIELFVYLDEPMNVTFCADCFSSEIKSQLSGAVVTVHNAETYPDINQEGINIQPGSLTEIKVKTIKHTQKTPPYGRCSPNTPTTINLYGSQVYAYSEHACRMSTIQAEINSLCGCNAIEFPYLNESLPFCLELSSFVKEGNCEINPSISQNSIIYNSIRNQSLLNNITSSSSTKDKNIDGISKLHLNPECLSELEAVKNRVLCKSEVTKHYQGDVVLSCTLPCAFFAYETDRSTSTWPTKSWQFSWLSTRAGRKVASRPDLAGYRLAKQKLEIPGGEKEAQEFLSKSNVLERNLLAIMLIRPNFNVHRVDEKEVLSLTSLLSQSGGLLSIWIGLNMMSVIEVVELIIHLFRKCRQFSKTKRLRQSQRRQIMCDTTPTQQTNTHSELEVVEVEDKRCPEVNKTEYNGKENRIINNGPTYICPRRRSPSVSDQTLSTNLLKYSP</sequence>
<keyword evidence="2 11" id="KW-0813">Transport</keyword>
<name>A0AA85IPE4_TRIRE</name>
<evidence type="ECO:0000256" key="10">
    <source>
        <dbReference type="ARBA" id="ARBA00023303"/>
    </source>
</evidence>
<keyword evidence="3 11" id="KW-0894">Sodium channel</keyword>
<keyword evidence="5 12" id="KW-1133">Transmembrane helix</keyword>
<dbReference type="Gene3D" id="1.10.287.770">
    <property type="entry name" value="YojJ-like"/>
    <property type="match status" value="1"/>
</dbReference>
<feature type="transmembrane region" description="Helical" evidence="12">
    <location>
        <begin position="50"/>
        <end position="69"/>
    </location>
</feature>
<dbReference type="Gene3D" id="2.60.470.10">
    <property type="entry name" value="Acid-sensing ion channels like domains"/>
    <property type="match status" value="1"/>
</dbReference>
<comment type="subcellular location">
    <subcellularLocation>
        <location evidence="1">Membrane</location>
        <topology evidence="1">Multi-pass membrane protein</topology>
    </subcellularLocation>
</comment>
<keyword evidence="7 11" id="KW-0406">Ion transport</keyword>
<evidence type="ECO:0000256" key="5">
    <source>
        <dbReference type="ARBA" id="ARBA00022989"/>
    </source>
</evidence>
<comment type="similarity">
    <text evidence="11">Belongs to the amiloride-sensitive sodium channel (TC 1.A.6) family.</text>
</comment>
<evidence type="ECO:0000256" key="2">
    <source>
        <dbReference type="ARBA" id="ARBA00022448"/>
    </source>
</evidence>
<protein>
    <recommendedName>
        <fullName evidence="15">FMRFamide-activated amiloride-sensitive sodium channel</fullName>
    </recommendedName>
</protein>
<keyword evidence="8 12" id="KW-0472">Membrane</keyword>
<keyword evidence="13" id="KW-1185">Reference proteome</keyword>
<dbReference type="GO" id="GO:0015280">
    <property type="term" value="F:ligand-gated sodium channel activity"/>
    <property type="evidence" value="ECO:0007669"/>
    <property type="project" value="TreeGrafter"/>
</dbReference>
<evidence type="ECO:0000313" key="13">
    <source>
        <dbReference type="Proteomes" id="UP000050795"/>
    </source>
</evidence>
<keyword evidence="10 11" id="KW-0407">Ion channel</keyword>
<dbReference type="WBParaSite" id="TREG1_102200.1">
    <property type="protein sequence ID" value="TREG1_102200.1"/>
    <property type="gene ID" value="TREG1_102200"/>
</dbReference>
<evidence type="ECO:0000256" key="3">
    <source>
        <dbReference type="ARBA" id="ARBA00022461"/>
    </source>
</evidence>
<dbReference type="PANTHER" id="PTHR11690:SF248">
    <property type="entry name" value="PICKPOCKET 17, ISOFORM A"/>
    <property type="match status" value="1"/>
</dbReference>
<evidence type="ECO:0000256" key="11">
    <source>
        <dbReference type="RuleBase" id="RU000679"/>
    </source>
</evidence>
<proteinExistence type="inferred from homology"/>
<dbReference type="GO" id="GO:0005886">
    <property type="term" value="C:plasma membrane"/>
    <property type="evidence" value="ECO:0007669"/>
    <property type="project" value="TreeGrafter"/>
</dbReference>
<organism evidence="13 14">
    <name type="scientific">Trichobilharzia regenti</name>
    <name type="common">Nasal bird schistosome</name>
    <dbReference type="NCBI Taxonomy" id="157069"/>
    <lineage>
        <taxon>Eukaryota</taxon>
        <taxon>Metazoa</taxon>
        <taxon>Spiralia</taxon>
        <taxon>Lophotrochozoa</taxon>
        <taxon>Platyhelminthes</taxon>
        <taxon>Trematoda</taxon>
        <taxon>Digenea</taxon>
        <taxon>Strigeidida</taxon>
        <taxon>Schistosomatoidea</taxon>
        <taxon>Schistosomatidae</taxon>
        <taxon>Trichobilharzia</taxon>
    </lineage>
</organism>
<dbReference type="Proteomes" id="UP000050795">
    <property type="component" value="Unassembled WGS sequence"/>
</dbReference>
<reference evidence="13" key="1">
    <citation type="submission" date="2022-06" db="EMBL/GenBank/DDBJ databases">
        <authorList>
            <person name="Berger JAMES D."/>
            <person name="Berger JAMES D."/>
        </authorList>
    </citation>
    <scope>NUCLEOTIDE SEQUENCE [LARGE SCALE GENOMIC DNA]</scope>
</reference>
<feature type="transmembrane region" description="Helical" evidence="12">
    <location>
        <begin position="552"/>
        <end position="574"/>
    </location>
</feature>
<evidence type="ECO:0000256" key="9">
    <source>
        <dbReference type="ARBA" id="ARBA00023201"/>
    </source>
</evidence>
<keyword evidence="9 11" id="KW-0739">Sodium transport</keyword>
<evidence type="ECO:0000256" key="7">
    <source>
        <dbReference type="ARBA" id="ARBA00023065"/>
    </source>
</evidence>
<evidence type="ECO:0000256" key="6">
    <source>
        <dbReference type="ARBA" id="ARBA00023053"/>
    </source>
</evidence>
<evidence type="ECO:0000256" key="12">
    <source>
        <dbReference type="SAM" id="Phobius"/>
    </source>
</evidence>
<reference evidence="14" key="2">
    <citation type="submission" date="2023-11" db="UniProtKB">
        <authorList>
            <consortium name="WormBaseParasite"/>
        </authorList>
    </citation>
    <scope>IDENTIFICATION</scope>
</reference>